<keyword evidence="2" id="KW-1185">Reference proteome</keyword>
<dbReference type="OrthoDB" id="9835626at2"/>
<dbReference type="STRING" id="1195763.ABT56_18975"/>
<dbReference type="AlphaFoldDB" id="A0A0J1GUV9"/>
<evidence type="ECO:0000313" key="1">
    <source>
        <dbReference type="EMBL" id="KLV03518.1"/>
    </source>
</evidence>
<dbReference type="RefSeq" id="WP_047880480.1">
    <property type="nucleotide sequence ID" value="NZ_LDOT01000032.1"/>
</dbReference>
<sequence>MAILFTKKEAMKDLPFIEDKALYKAVDLALWLYLDKHWNFKNAVNKAAEKHSVNSKIAIERLLRQVIPEEIFWDRMNGAKPKNTQPTLKETTIRSQKIKKMEMDAKNHVADITRR</sequence>
<accession>A0A0J1GUV9</accession>
<name>A0A0J1GUV9_9GAMM</name>
<protein>
    <submittedName>
        <fullName evidence="1">Uncharacterized protein</fullName>
    </submittedName>
</protein>
<gene>
    <name evidence="1" type="ORF">ABT56_18975</name>
</gene>
<proteinExistence type="predicted"/>
<dbReference type="EMBL" id="LDOT01000032">
    <property type="protein sequence ID" value="KLV03518.1"/>
    <property type="molecule type" value="Genomic_DNA"/>
</dbReference>
<dbReference type="Proteomes" id="UP000036097">
    <property type="component" value="Unassembled WGS sequence"/>
</dbReference>
<organism evidence="1 2">
    <name type="scientific">Photobacterium aquae</name>
    <dbReference type="NCBI Taxonomy" id="1195763"/>
    <lineage>
        <taxon>Bacteria</taxon>
        <taxon>Pseudomonadati</taxon>
        <taxon>Pseudomonadota</taxon>
        <taxon>Gammaproteobacteria</taxon>
        <taxon>Vibrionales</taxon>
        <taxon>Vibrionaceae</taxon>
        <taxon>Photobacterium</taxon>
    </lineage>
</organism>
<evidence type="ECO:0000313" key="2">
    <source>
        <dbReference type="Proteomes" id="UP000036097"/>
    </source>
</evidence>
<comment type="caution">
    <text evidence="1">The sequence shown here is derived from an EMBL/GenBank/DDBJ whole genome shotgun (WGS) entry which is preliminary data.</text>
</comment>
<dbReference type="PATRIC" id="fig|1195763.3.peg.4056"/>
<reference evidence="1 2" key="1">
    <citation type="submission" date="2015-05" db="EMBL/GenBank/DDBJ databases">
        <title>Photobacterium galathea sp. nov.</title>
        <authorList>
            <person name="Machado H."/>
            <person name="Gram L."/>
        </authorList>
    </citation>
    <scope>NUCLEOTIDE SEQUENCE [LARGE SCALE GENOMIC DNA]</scope>
    <source>
        <strain evidence="1 2">CGMCC 1.12159</strain>
    </source>
</reference>